<evidence type="ECO:0000259" key="3">
    <source>
        <dbReference type="Pfam" id="PF13458"/>
    </source>
</evidence>
<feature type="domain" description="Leucine-binding protein" evidence="3">
    <location>
        <begin position="1"/>
        <end position="330"/>
    </location>
</feature>
<accession>A0A366GYZ6</accession>
<dbReference type="InterPro" id="IPR028082">
    <property type="entry name" value="Peripla_BP_I"/>
</dbReference>
<proteinExistence type="inferred from homology"/>
<sequence>MTGPFASTGRQIDAGTRVYMAQHGDSVDGRKIEIILKDDGGVAANSKKIAQELIVNDKVNVIAGFGLTPITLAVAPIATQSKTPMVVMAAQTQSVTDASPYIVRSSGTIPQVTAGVAQWATKNGFNKVVTLVPDYAPGYESETALKKYFGGSGGTIIEEIRVPMRNPDFAPFLQKVRDLKPDGLFVMLPSGPGAALLKQYGQRGLEDAGIRLIGHGAITDDDNLNEAGDASMGVVTSDYYSTAHPSELNKKFVADYKKIDPTARPNFFGVAGYDGMHLIYAALKKTDGKGNGDQLLEAMKGLSFESPRGPVTLDPDTRDFIQNIYLRKVEKVDGVLYNVEFDVVENVNAFGETK</sequence>
<keyword evidence="2" id="KW-0732">Signal</keyword>
<dbReference type="InterPro" id="IPR028081">
    <property type="entry name" value="Leu-bd"/>
</dbReference>
<dbReference type="RefSeq" id="WP_379975631.1">
    <property type="nucleotide sequence ID" value="NZ_JACCEU010000020.1"/>
</dbReference>
<dbReference type="InterPro" id="IPR051010">
    <property type="entry name" value="BCAA_transport"/>
</dbReference>
<dbReference type="SUPFAM" id="SSF53822">
    <property type="entry name" value="Periplasmic binding protein-like I"/>
    <property type="match status" value="1"/>
</dbReference>
<name>A0A366GYZ6_9BURK</name>
<dbReference type="Gene3D" id="3.40.50.2300">
    <property type="match status" value="2"/>
</dbReference>
<comment type="similarity">
    <text evidence="1">Belongs to the leucine-binding protein family.</text>
</comment>
<dbReference type="PANTHER" id="PTHR30483">
    <property type="entry name" value="LEUCINE-SPECIFIC-BINDING PROTEIN"/>
    <property type="match status" value="1"/>
</dbReference>
<keyword evidence="5" id="KW-1185">Reference proteome</keyword>
<dbReference type="Pfam" id="PF13458">
    <property type="entry name" value="Peripla_BP_6"/>
    <property type="match status" value="1"/>
</dbReference>
<dbReference type="Proteomes" id="UP000253628">
    <property type="component" value="Unassembled WGS sequence"/>
</dbReference>
<dbReference type="EMBL" id="QNRQ01000025">
    <property type="protein sequence ID" value="RBP33644.1"/>
    <property type="molecule type" value="Genomic_DNA"/>
</dbReference>
<protein>
    <submittedName>
        <fullName evidence="4">Branched-chain amino acid transport system substrate-binding protein</fullName>
    </submittedName>
</protein>
<dbReference type="CDD" id="cd20013">
    <property type="entry name" value="PBP1_RPA0985_benzoate-like"/>
    <property type="match status" value="1"/>
</dbReference>
<evidence type="ECO:0000313" key="4">
    <source>
        <dbReference type="EMBL" id="RBP33644.1"/>
    </source>
</evidence>
<comment type="caution">
    <text evidence="4">The sequence shown here is derived from an EMBL/GenBank/DDBJ whole genome shotgun (WGS) entry which is preliminary data.</text>
</comment>
<gene>
    <name evidence="4" type="ORF">DFR37_1256</name>
</gene>
<organism evidence="4 5">
    <name type="scientific">Eoetvoesiella caeni</name>
    <dbReference type="NCBI Taxonomy" id="645616"/>
    <lineage>
        <taxon>Bacteria</taxon>
        <taxon>Pseudomonadati</taxon>
        <taxon>Pseudomonadota</taxon>
        <taxon>Betaproteobacteria</taxon>
        <taxon>Burkholderiales</taxon>
        <taxon>Alcaligenaceae</taxon>
        <taxon>Eoetvoesiella</taxon>
    </lineage>
</organism>
<evidence type="ECO:0000256" key="1">
    <source>
        <dbReference type="ARBA" id="ARBA00010062"/>
    </source>
</evidence>
<reference evidence="4 5" key="1">
    <citation type="submission" date="2018-06" db="EMBL/GenBank/DDBJ databases">
        <title>Genomic Encyclopedia of Type Strains, Phase IV (KMG-IV): sequencing the most valuable type-strain genomes for metagenomic binning, comparative biology and taxonomic classification.</title>
        <authorList>
            <person name="Goeker M."/>
        </authorList>
    </citation>
    <scope>NUCLEOTIDE SEQUENCE [LARGE SCALE GENOMIC DNA]</scope>
    <source>
        <strain evidence="4 5">DSM 25520</strain>
    </source>
</reference>
<dbReference type="AlphaFoldDB" id="A0A366GYZ6"/>
<evidence type="ECO:0000313" key="5">
    <source>
        <dbReference type="Proteomes" id="UP000253628"/>
    </source>
</evidence>
<evidence type="ECO:0000256" key="2">
    <source>
        <dbReference type="ARBA" id="ARBA00022729"/>
    </source>
</evidence>
<dbReference type="PANTHER" id="PTHR30483:SF6">
    <property type="entry name" value="PERIPLASMIC BINDING PROTEIN OF ABC TRANSPORTER FOR NATURAL AMINO ACIDS"/>
    <property type="match status" value="1"/>
</dbReference>